<keyword evidence="3" id="KW-0812">Transmembrane</keyword>
<dbReference type="Proteomes" id="UP000007322">
    <property type="component" value="Chromosome 1"/>
</dbReference>
<dbReference type="InterPro" id="IPR043502">
    <property type="entry name" value="DNA/RNA_pol_sf"/>
</dbReference>
<dbReference type="OrthoDB" id="5152741at2759"/>
<keyword evidence="5" id="KW-1185">Reference proteome</keyword>
<feature type="transmembrane region" description="Helical" evidence="3">
    <location>
        <begin position="12"/>
        <end position="30"/>
    </location>
</feature>
<comment type="subcellular location">
    <subcellularLocation>
        <location evidence="1">Mitochondrion</location>
    </subcellularLocation>
</comment>
<evidence type="ECO:0000313" key="5">
    <source>
        <dbReference type="Proteomes" id="UP000007322"/>
    </source>
</evidence>
<dbReference type="SUPFAM" id="SSF56672">
    <property type="entry name" value="DNA/RNA polymerases"/>
    <property type="match status" value="1"/>
</dbReference>
<reference evidence="4 5" key="1">
    <citation type="journal article" date="2011" name="Nat. Biotechnol.">
        <title>Comparative genomic analysis of the thermophilic biomass-degrading fungi Myceliophthora thermophila and Thielavia terrestris.</title>
        <authorList>
            <person name="Berka R.M."/>
            <person name="Grigoriev I.V."/>
            <person name="Otillar R."/>
            <person name="Salamov A."/>
            <person name="Grimwood J."/>
            <person name="Reid I."/>
            <person name="Ishmael N."/>
            <person name="John T."/>
            <person name="Darmond C."/>
            <person name="Moisan M.-C."/>
            <person name="Henrissat B."/>
            <person name="Coutinho P.M."/>
            <person name="Lombard V."/>
            <person name="Natvig D.O."/>
            <person name="Lindquist E."/>
            <person name="Schmutz J."/>
            <person name="Lucas S."/>
            <person name="Harris P."/>
            <person name="Powlowski J."/>
            <person name="Bellemare A."/>
            <person name="Taylor D."/>
            <person name="Butler G."/>
            <person name="de Vries R.P."/>
            <person name="Allijn I.E."/>
            <person name="van den Brink J."/>
            <person name="Ushinsky S."/>
            <person name="Storms R."/>
            <person name="Powell A.J."/>
            <person name="Paulsen I.T."/>
            <person name="Elbourne L.D.H."/>
            <person name="Baker S.E."/>
            <person name="Magnuson J."/>
            <person name="LaBoissiere S."/>
            <person name="Clutterbuck A.J."/>
            <person name="Martinez D."/>
            <person name="Wogulis M."/>
            <person name="de Leon A.L."/>
            <person name="Rey M.W."/>
            <person name="Tsang A."/>
        </authorList>
    </citation>
    <scope>NUCLEOTIDE SEQUENCE [LARGE SCALE GENOMIC DNA]</scope>
    <source>
        <strain evidence="5">ATCC 42464 / BCRC 31852 / DSM 1799</strain>
    </source>
</reference>
<organism evidence="4 5">
    <name type="scientific">Thermothelomyces thermophilus (strain ATCC 42464 / BCRC 31852 / DSM 1799)</name>
    <name type="common">Sporotrichum thermophile</name>
    <dbReference type="NCBI Taxonomy" id="573729"/>
    <lineage>
        <taxon>Eukaryota</taxon>
        <taxon>Fungi</taxon>
        <taxon>Dikarya</taxon>
        <taxon>Ascomycota</taxon>
        <taxon>Pezizomycotina</taxon>
        <taxon>Sordariomycetes</taxon>
        <taxon>Sordariomycetidae</taxon>
        <taxon>Sordariales</taxon>
        <taxon>Chaetomiaceae</taxon>
        <taxon>Thermothelomyces</taxon>
    </lineage>
</organism>
<dbReference type="GO" id="GO:0005739">
    <property type="term" value="C:mitochondrion"/>
    <property type="evidence" value="ECO:0007669"/>
    <property type="project" value="UniProtKB-SubCell"/>
</dbReference>
<dbReference type="VEuPathDB" id="FungiDB:MYCTH_2052384"/>
<dbReference type="GeneID" id="11505843"/>
<sequence length="53" mass="6470">EELKQYLEENLRRGYICLSTLLAGYLILFIPKKDGKLWLYIDYWQLNEQTMKN</sequence>
<evidence type="ECO:0000256" key="2">
    <source>
        <dbReference type="ARBA" id="ARBA00023128"/>
    </source>
</evidence>
<keyword evidence="2" id="KW-0496">Mitochondrion</keyword>
<dbReference type="HOGENOM" id="CLU_000384_35_5_1"/>
<dbReference type="RefSeq" id="XP_003658384.1">
    <property type="nucleotide sequence ID" value="XM_003658336.1"/>
</dbReference>
<evidence type="ECO:0000313" key="4">
    <source>
        <dbReference type="EMBL" id="AEO53139.1"/>
    </source>
</evidence>
<evidence type="ECO:0000256" key="3">
    <source>
        <dbReference type="SAM" id="Phobius"/>
    </source>
</evidence>
<dbReference type="Gene3D" id="3.10.10.10">
    <property type="entry name" value="HIV Type 1 Reverse Transcriptase, subunit A, domain 1"/>
    <property type="match status" value="1"/>
</dbReference>
<keyword evidence="3" id="KW-1133">Transmembrane helix</keyword>
<dbReference type="InParanoid" id="G2PZR4"/>
<evidence type="ECO:0000256" key="1">
    <source>
        <dbReference type="ARBA" id="ARBA00004173"/>
    </source>
</evidence>
<dbReference type="EMBL" id="CP003002">
    <property type="protein sequence ID" value="AEO53139.1"/>
    <property type="molecule type" value="Genomic_DNA"/>
</dbReference>
<dbReference type="KEGG" id="mtm:MYCTH_2052384"/>
<proteinExistence type="predicted"/>
<dbReference type="AlphaFoldDB" id="G2PZR4"/>
<name>G2PZR4_THET4</name>
<protein>
    <submittedName>
        <fullName evidence="4">Uncharacterized protein</fullName>
    </submittedName>
</protein>
<keyword evidence="3" id="KW-0472">Membrane</keyword>
<accession>G2PZR4</accession>
<feature type="non-terminal residue" evidence="4">
    <location>
        <position position="1"/>
    </location>
</feature>
<gene>
    <name evidence="4" type="ORF">MYCTH_2052384</name>
</gene>